<proteinExistence type="predicted"/>
<organism evidence="1">
    <name type="scientific">uncultured Caudovirales phage</name>
    <dbReference type="NCBI Taxonomy" id="2100421"/>
    <lineage>
        <taxon>Viruses</taxon>
        <taxon>Duplodnaviria</taxon>
        <taxon>Heunggongvirae</taxon>
        <taxon>Uroviricota</taxon>
        <taxon>Caudoviricetes</taxon>
        <taxon>Peduoviridae</taxon>
        <taxon>Maltschvirus</taxon>
        <taxon>Maltschvirus maltsch</taxon>
    </lineage>
</organism>
<accession>A0A6J5KNP5</accession>
<protein>
    <submittedName>
        <fullName evidence="1">Uncharacterized protein</fullName>
    </submittedName>
</protein>
<name>A0A6J5KNP5_9CAUD</name>
<evidence type="ECO:0000313" key="1">
    <source>
        <dbReference type="EMBL" id="CAB4122876.1"/>
    </source>
</evidence>
<reference evidence="1" key="1">
    <citation type="submission" date="2020-04" db="EMBL/GenBank/DDBJ databases">
        <authorList>
            <person name="Chiriac C."/>
            <person name="Salcher M."/>
            <person name="Ghai R."/>
            <person name="Kavagutti S V."/>
        </authorList>
    </citation>
    <scope>NUCLEOTIDE SEQUENCE</scope>
</reference>
<sequence length="135" mass="13733">MSTINAPSLQDTQYSGDCPLAAAHGYITLAAAQIGDKVRLNKLYAGTKIYDAKMVFADLGTGTTVKLGFEYVNGESGGNDAALLPATDVATAAGSARSAAAPFVLAYDAYIIATVAGGAATGQLDTAVTYEFKGK</sequence>
<dbReference type="EMBL" id="LR796162">
    <property type="protein sequence ID" value="CAB4122876.1"/>
    <property type="molecule type" value="Genomic_DNA"/>
</dbReference>
<gene>
    <name evidence="1" type="ORF">UFOVP33_69</name>
</gene>